<dbReference type="Gene3D" id="2.170.190.11">
    <property type="entry name" value="Molybdopterin biosynthesis moea protein, domain 3"/>
    <property type="match status" value="1"/>
</dbReference>
<dbReference type="SUPFAM" id="SSF63867">
    <property type="entry name" value="MoeA C-terminal domain-like"/>
    <property type="match status" value="1"/>
</dbReference>
<keyword evidence="8 13" id="KW-0808">Transferase</keyword>
<dbReference type="Proteomes" id="UP000214606">
    <property type="component" value="Chromosome"/>
</dbReference>
<keyword evidence="9 13" id="KW-0479">Metal-binding</keyword>
<evidence type="ECO:0000256" key="3">
    <source>
        <dbReference type="ARBA" id="ARBA00005046"/>
    </source>
</evidence>
<dbReference type="AlphaFoldDB" id="A0A223E7V3"/>
<dbReference type="NCBIfam" id="NF045515">
    <property type="entry name" value="Glp_gephyrin"/>
    <property type="match status" value="1"/>
</dbReference>
<dbReference type="CDD" id="cd00887">
    <property type="entry name" value="MoeA"/>
    <property type="match status" value="1"/>
</dbReference>
<dbReference type="Gene3D" id="3.40.980.10">
    <property type="entry name" value="MoaB/Mog-like domain"/>
    <property type="match status" value="1"/>
</dbReference>
<dbReference type="FunFam" id="2.40.340.10:FF:000002">
    <property type="entry name" value="Molybdopterin molybdenumtransferase"/>
    <property type="match status" value="1"/>
</dbReference>
<dbReference type="InterPro" id="IPR005110">
    <property type="entry name" value="MoeA_linker/N"/>
</dbReference>
<dbReference type="NCBIfam" id="TIGR00177">
    <property type="entry name" value="molyb_syn"/>
    <property type="match status" value="1"/>
</dbReference>
<evidence type="ECO:0000256" key="12">
    <source>
        <dbReference type="ARBA" id="ARBA00047317"/>
    </source>
</evidence>
<evidence type="ECO:0000259" key="14">
    <source>
        <dbReference type="SMART" id="SM00852"/>
    </source>
</evidence>
<dbReference type="SUPFAM" id="SSF63882">
    <property type="entry name" value="MoeA N-terminal region -like"/>
    <property type="match status" value="1"/>
</dbReference>
<comment type="catalytic activity">
    <reaction evidence="12">
        <text>adenylyl-molybdopterin + molybdate = Mo-molybdopterin + AMP + H(+)</text>
        <dbReference type="Rhea" id="RHEA:35047"/>
        <dbReference type="ChEBI" id="CHEBI:15378"/>
        <dbReference type="ChEBI" id="CHEBI:36264"/>
        <dbReference type="ChEBI" id="CHEBI:62727"/>
        <dbReference type="ChEBI" id="CHEBI:71302"/>
        <dbReference type="ChEBI" id="CHEBI:456215"/>
        <dbReference type="EC" id="2.10.1.1"/>
    </reaction>
</comment>
<keyword evidence="10 13" id="KW-0460">Magnesium</keyword>
<evidence type="ECO:0000256" key="1">
    <source>
        <dbReference type="ARBA" id="ARBA00001946"/>
    </source>
</evidence>
<dbReference type="InterPro" id="IPR036135">
    <property type="entry name" value="MoeA_linker/N_sf"/>
</dbReference>
<dbReference type="PANTHER" id="PTHR10192">
    <property type="entry name" value="MOLYBDOPTERIN BIOSYNTHESIS PROTEIN"/>
    <property type="match status" value="1"/>
</dbReference>
<dbReference type="InterPro" id="IPR038987">
    <property type="entry name" value="MoeA-like"/>
</dbReference>
<dbReference type="Gene3D" id="2.40.340.10">
    <property type="entry name" value="MoeA, C-terminal, domain IV"/>
    <property type="match status" value="1"/>
</dbReference>
<comment type="cofactor">
    <cofactor evidence="1 13">
        <name>Mg(2+)</name>
        <dbReference type="ChEBI" id="CHEBI:18420"/>
    </cofactor>
</comment>
<dbReference type="SMART" id="SM00852">
    <property type="entry name" value="MoCF_biosynth"/>
    <property type="match status" value="1"/>
</dbReference>
<reference evidence="15 16" key="1">
    <citation type="submission" date="2016-10" db="EMBL/GenBank/DDBJ databases">
        <title>The whole genome sequencing and assembly of Aeribacillus pallidus KCTC3564 strain.</title>
        <authorList>
            <person name="Lee Y.-J."/>
            <person name="Park M.-K."/>
            <person name="Yi H."/>
            <person name="Bahn Y.-S."/>
            <person name="Kim J.F."/>
            <person name="Lee D.-W."/>
        </authorList>
    </citation>
    <scope>NUCLEOTIDE SEQUENCE [LARGE SCALE GENOMIC DNA]</scope>
    <source>
        <strain evidence="15 16">KCTC3564</strain>
    </source>
</reference>
<comment type="pathway">
    <text evidence="3 13">Cofactor biosynthesis; molybdopterin biosynthesis.</text>
</comment>
<proteinExistence type="inferred from homology"/>
<evidence type="ECO:0000256" key="4">
    <source>
        <dbReference type="ARBA" id="ARBA00010763"/>
    </source>
</evidence>
<comment type="similarity">
    <text evidence="4 13">Belongs to the MoeA family.</text>
</comment>
<dbReference type="FunFam" id="3.40.980.10:FF:000004">
    <property type="entry name" value="Molybdopterin molybdenumtransferase"/>
    <property type="match status" value="1"/>
</dbReference>
<accession>A0A223E7V3</accession>
<evidence type="ECO:0000256" key="6">
    <source>
        <dbReference type="ARBA" id="ARBA00021108"/>
    </source>
</evidence>
<dbReference type="SUPFAM" id="SSF53218">
    <property type="entry name" value="Molybdenum cofactor biosynthesis proteins"/>
    <property type="match status" value="1"/>
</dbReference>
<dbReference type="GO" id="GO:0061599">
    <property type="term" value="F:molybdopterin molybdotransferase activity"/>
    <property type="evidence" value="ECO:0007669"/>
    <property type="project" value="UniProtKB-UniRule"/>
</dbReference>
<dbReference type="InterPro" id="IPR005111">
    <property type="entry name" value="MoeA_C_domain_IV"/>
</dbReference>
<dbReference type="Pfam" id="PF03454">
    <property type="entry name" value="MoeA_C"/>
    <property type="match status" value="1"/>
</dbReference>
<evidence type="ECO:0000256" key="8">
    <source>
        <dbReference type="ARBA" id="ARBA00022679"/>
    </source>
</evidence>
<keyword evidence="7 13" id="KW-0500">Molybdenum</keyword>
<dbReference type="PANTHER" id="PTHR10192:SF5">
    <property type="entry name" value="GEPHYRIN"/>
    <property type="match status" value="1"/>
</dbReference>
<feature type="domain" description="MoaB/Mog" evidence="14">
    <location>
        <begin position="189"/>
        <end position="327"/>
    </location>
</feature>
<dbReference type="Gene3D" id="3.90.105.10">
    <property type="entry name" value="Molybdopterin biosynthesis moea protein, domain 2"/>
    <property type="match status" value="1"/>
</dbReference>
<dbReference type="KEGG" id="apak:AP3564_14615"/>
<dbReference type="GO" id="GO:0006777">
    <property type="term" value="P:Mo-molybdopterin cofactor biosynthetic process"/>
    <property type="evidence" value="ECO:0007669"/>
    <property type="project" value="UniProtKB-UniRule"/>
</dbReference>
<dbReference type="EMBL" id="CP017703">
    <property type="protein sequence ID" value="ASS91280.1"/>
    <property type="molecule type" value="Genomic_DNA"/>
</dbReference>
<name>A0A223E7V3_9BACI</name>
<dbReference type="FunFam" id="2.170.190.11:FF:000001">
    <property type="entry name" value="Molybdopterin molybdenumtransferase"/>
    <property type="match status" value="1"/>
</dbReference>
<evidence type="ECO:0000256" key="2">
    <source>
        <dbReference type="ARBA" id="ARBA00002901"/>
    </source>
</evidence>
<dbReference type="UniPathway" id="UPA00344"/>
<gene>
    <name evidence="15" type="ORF">AP3564_14615</name>
</gene>
<sequence>MGALRKPIQVEEAIDRVLEKSYEGEIEYVSIENSFHRVLGQDITATTDVPGFDRSPYDGYAVWAASTEAASASNPAVLEVVGTQGADSVWKESLKPCQAVKIMTGAAIPEGANAVIMKELTQEFRKDGKTYVQIKRKVEAGENISRIGEDMKKGSLLIEKGTVITPGISAVLATFGYHYVPVMKSPKVVVIATGSELLEVYKPLEKGKIHNSNTYMLQAQIFRAHGEPILYGIVKDTFQNVFQAVTKAMQMADIIITTGGVSVGDFDYIPKVYEHLQAQVLFNKIGMRPGSVTSAAVVGNKILFGLSGNPSACYVGFELFVRPYIRAMLGQKNCYLKRARAILTKDFLKPNPFTRFVRAKLSFHDGKLVADPIGRDKSNIVSSLIHTNSLIVLPGGSRGFQAGSEVNVLLIEDEEGATSWL</sequence>
<evidence type="ECO:0000256" key="13">
    <source>
        <dbReference type="RuleBase" id="RU365090"/>
    </source>
</evidence>
<dbReference type="InterPro" id="IPR001453">
    <property type="entry name" value="MoaB/Mog_dom"/>
</dbReference>
<evidence type="ECO:0000256" key="7">
    <source>
        <dbReference type="ARBA" id="ARBA00022505"/>
    </source>
</evidence>
<dbReference type="Pfam" id="PF00994">
    <property type="entry name" value="MoCF_biosynth"/>
    <property type="match status" value="1"/>
</dbReference>
<dbReference type="Pfam" id="PF03453">
    <property type="entry name" value="MoeA_N"/>
    <property type="match status" value="1"/>
</dbReference>
<evidence type="ECO:0000256" key="5">
    <source>
        <dbReference type="ARBA" id="ARBA00013269"/>
    </source>
</evidence>
<protein>
    <recommendedName>
        <fullName evidence="6 13">Molybdopterin molybdenumtransferase</fullName>
        <ecNumber evidence="5 13">2.10.1.1</ecNumber>
    </recommendedName>
</protein>
<dbReference type="RefSeq" id="WP_094245858.1">
    <property type="nucleotide sequence ID" value="NZ_CP017703.1"/>
</dbReference>
<dbReference type="EC" id="2.10.1.1" evidence="5 13"/>
<evidence type="ECO:0000256" key="10">
    <source>
        <dbReference type="ARBA" id="ARBA00022842"/>
    </source>
</evidence>
<dbReference type="InterPro" id="IPR036425">
    <property type="entry name" value="MoaB/Mog-like_dom_sf"/>
</dbReference>
<evidence type="ECO:0000256" key="9">
    <source>
        <dbReference type="ARBA" id="ARBA00022723"/>
    </source>
</evidence>
<evidence type="ECO:0000313" key="15">
    <source>
        <dbReference type="EMBL" id="ASS91280.1"/>
    </source>
</evidence>
<dbReference type="InterPro" id="IPR036688">
    <property type="entry name" value="MoeA_C_domain_IV_sf"/>
</dbReference>
<evidence type="ECO:0000256" key="11">
    <source>
        <dbReference type="ARBA" id="ARBA00023150"/>
    </source>
</evidence>
<dbReference type="GO" id="GO:0005829">
    <property type="term" value="C:cytosol"/>
    <property type="evidence" value="ECO:0007669"/>
    <property type="project" value="TreeGrafter"/>
</dbReference>
<comment type="function">
    <text evidence="2 13">Catalyzes the insertion of molybdate into adenylated molybdopterin with the concomitant release of AMP.</text>
</comment>
<dbReference type="GO" id="GO:0046872">
    <property type="term" value="F:metal ion binding"/>
    <property type="evidence" value="ECO:0007669"/>
    <property type="project" value="UniProtKB-UniRule"/>
</dbReference>
<organism evidence="15 16">
    <name type="scientific">Aeribacillus pallidus</name>
    <dbReference type="NCBI Taxonomy" id="33936"/>
    <lineage>
        <taxon>Bacteria</taxon>
        <taxon>Bacillati</taxon>
        <taxon>Bacillota</taxon>
        <taxon>Bacilli</taxon>
        <taxon>Bacillales</taxon>
        <taxon>Bacillaceae</taxon>
        <taxon>Aeribacillus</taxon>
    </lineage>
</organism>
<keyword evidence="11 13" id="KW-0501">Molybdenum cofactor biosynthesis</keyword>
<evidence type="ECO:0000313" key="16">
    <source>
        <dbReference type="Proteomes" id="UP000214606"/>
    </source>
</evidence>